<dbReference type="SMART" id="SM00546">
    <property type="entry name" value="CUE"/>
    <property type="match status" value="1"/>
</dbReference>
<feature type="region of interest" description="Disordered" evidence="1">
    <location>
        <begin position="302"/>
        <end position="325"/>
    </location>
</feature>
<keyword evidence="4" id="KW-1185">Reference proteome</keyword>
<dbReference type="OrthoDB" id="9942608at2759"/>
<accession>A0A238FB40</accession>
<feature type="region of interest" description="Disordered" evidence="1">
    <location>
        <begin position="189"/>
        <end position="286"/>
    </location>
</feature>
<dbReference type="SUPFAM" id="SSF46934">
    <property type="entry name" value="UBA-like"/>
    <property type="match status" value="1"/>
</dbReference>
<feature type="compositionally biased region" description="Basic and acidic residues" evidence="1">
    <location>
        <begin position="138"/>
        <end position="151"/>
    </location>
</feature>
<dbReference type="InterPro" id="IPR009060">
    <property type="entry name" value="UBA-like_sf"/>
</dbReference>
<dbReference type="AlphaFoldDB" id="A0A238FB40"/>
<dbReference type="GO" id="GO:0043130">
    <property type="term" value="F:ubiquitin binding"/>
    <property type="evidence" value="ECO:0007669"/>
    <property type="project" value="InterPro"/>
</dbReference>
<dbReference type="PROSITE" id="PS51140">
    <property type="entry name" value="CUE"/>
    <property type="match status" value="1"/>
</dbReference>
<protein>
    <submittedName>
        <fullName evidence="3">BQ2448_2321 protein</fullName>
    </submittedName>
</protein>
<sequence length="325" mass="35311">MSDSLIAASDTSSDAVSTPVMASANVVPPEVESLRAMFPAMDVSDLTAVLTSHNGLLEEAADTLLAMNDPSYRQHDLERLQVDAELARQLEAHEGRLLQPRVRRQSVASPGESGSKERHGPAALPYTAYVPRQGARQSLDRTQRAEVDRNGDDVDQLTEQLYVGKKTFGKFLGKAKGLADVVNERIKASASPSLAAEDSSPRPPPKELPLSPVTSNSTPKTSDLYDDKHRPTINVPERLPRPHQEPEELSSVHTHNSPSSSPSGLGEGPAAPVAVTPDPPKKAPDLSQIEHLLLPRKSVKLEQAHQKEDENDDELEYVKSPFDDD</sequence>
<dbReference type="InterPro" id="IPR003892">
    <property type="entry name" value="CUE"/>
</dbReference>
<reference evidence="4" key="1">
    <citation type="submission" date="2016-09" db="EMBL/GenBank/DDBJ databases">
        <authorList>
            <person name="Jeantristanb JTB J.-T."/>
            <person name="Ricardo R."/>
        </authorList>
    </citation>
    <scope>NUCLEOTIDE SEQUENCE [LARGE SCALE GENOMIC DNA]</scope>
</reference>
<name>A0A238FB40_9BASI</name>
<evidence type="ECO:0000259" key="2">
    <source>
        <dbReference type="PROSITE" id="PS51140"/>
    </source>
</evidence>
<dbReference type="EMBL" id="FMSP01000004">
    <property type="protein sequence ID" value="SCV69301.1"/>
    <property type="molecule type" value="Genomic_DNA"/>
</dbReference>
<dbReference type="Proteomes" id="UP000198372">
    <property type="component" value="Unassembled WGS sequence"/>
</dbReference>
<dbReference type="CDD" id="cd14279">
    <property type="entry name" value="CUE"/>
    <property type="match status" value="1"/>
</dbReference>
<evidence type="ECO:0000313" key="3">
    <source>
        <dbReference type="EMBL" id="SCV69301.1"/>
    </source>
</evidence>
<organism evidence="3 4">
    <name type="scientific">Microbotryum intermedium</name>
    <dbReference type="NCBI Taxonomy" id="269621"/>
    <lineage>
        <taxon>Eukaryota</taxon>
        <taxon>Fungi</taxon>
        <taxon>Dikarya</taxon>
        <taxon>Basidiomycota</taxon>
        <taxon>Pucciniomycotina</taxon>
        <taxon>Microbotryomycetes</taxon>
        <taxon>Microbotryales</taxon>
        <taxon>Microbotryaceae</taxon>
        <taxon>Microbotryum</taxon>
    </lineage>
</organism>
<dbReference type="Pfam" id="PF02845">
    <property type="entry name" value="CUE"/>
    <property type="match status" value="1"/>
</dbReference>
<dbReference type="STRING" id="269621.A0A238FB40"/>
<proteinExistence type="predicted"/>
<dbReference type="Gene3D" id="1.10.8.10">
    <property type="entry name" value="DNA helicase RuvA subunit, C-terminal domain"/>
    <property type="match status" value="1"/>
</dbReference>
<feature type="domain" description="CUE" evidence="2">
    <location>
        <begin position="26"/>
        <end position="69"/>
    </location>
</feature>
<feature type="region of interest" description="Disordered" evidence="1">
    <location>
        <begin position="97"/>
        <end position="151"/>
    </location>
</feature>
<evidence type="ECO:0000256" key="1">
    <source>
        <dbReference type="SAM" id="MobiDB-lite"/>
    </source>
</evidence>
<evidence type="ECO:0000313" key="4">
    <source>
        <dbReference type="Proteomes" id="UP000198372"/>
    </source>
</evidence>
<gene>
    <name evidence="3" type="ORF">BQ2448_2321</name>
</gene>
<feature type="compositionally biased region" description="Low complexity" evidence="1">
    <location>
        <begin position="251"/>
        <end position="276"/>
    </location>
</feature>